<feature type="region of interest" description="Disordered" evidence="1">
    <location>
        <begin position="33"/>
        <end position="98"/>
    </location>
</feature>
<reference evidence="2" key="1">
    <citation type="submission" date="2020-08" db="EMBL/GenBank/DDBJ databases">
        <title>Multicomponent nature underlies the extraordinary mechanical properties of spider dragline silk.</title>
        <authorList>
            <person name="Kono N."/>
            <person name="Nakamura H."/>
            <person name="Mori M."/>
            <person name="Yoshida Y."/>
            <person name="Ohtoshi R."/>
            <person name="Malay A.D."/>
            <person name="Moran D.A.P."/>
            <person name="Tomita M."/>
            <person name="Numata K."/>
            <person name="Arakawa K."/>
        </authorList>
    </citation>
    <scope>NUCLEOTIDE SEQUENCE</scope>
</reference>
<keyword evidence="3" id="KW-1185">Reference proteome</keyword>
<dbReference type="Proteomes" id="UP000886998">
    <property type="component" value="Unassembled WGS sequence"/>
</dbReference>
<proteinExistence type="predicted"/>
<gene>
    <name evidence="2" type="ORF">TNIN_489361</name>
</gene>
<protein>
    <submittedName>
        <fullName evidence="2">Uncharacterized protein</fullName>
    </submittedName>
</protein>
<dbReference type="EMBL" id="BMAV01022790">
    <property type="protein sequence ID" value="GFY78051.1"/>
    <property type="molecule type" value="Genomic_DNA"/>
</dbReference>
<evidence type="ECO:0000313" key="3">
    <source>
        <dbReference type="Proteomes" id="UP000886998"/>
    </source>
</evidence>
<evidence type="ECO:0000313" key="2">
    <source>
        <dbReference type="EMBL" id="GFY78051.1"/>
    </source>
</evidence>
<accession>A0A8X7CRG8</accession>
<sequence>MRVEKNNVVIWKECKLLTVNVDQMQIYHSRVRGEGDVETGRSMDVGSRGAQGKSEVREGQARRGTLTGSNRRVKGNDKIRGHLLGSPANCSDRNWQEM</sequence>
<evidence type="ECO:0000256" key="1">
    <source>
        <dbReference type="SAM" id="MobiDB-lite"/>
    </source>
</evidence>
<comment type="caution">
    <text evidence="2">The sequence shown here is derived from an EMBL/GenBank/DDBJ whole genome shotgun (WGS) entry which is preliminary data.</text>
</comment>
<feature type="compositionally biased region" description="Polar residues" evidence="1">
    <location>
        <begin position="88"/>
        <end position="98"/>
    </location>
</feature>
<organism evidence="2 3">
    <name type="scientific">Trichonephila inaurata madagascariensis</name>
    <dbReference type="NCBI Taxonomy" id="2747483"/>
    <lineage>
        <taxon>Eukaryota</taxon>
        <taxon>Metazoa</taxon>
        <taxon>Ecdysozoa</taxon>
        <taxon>Arthropoda</taxon>
        <taxon>Chelicerata</taxon>
        <taxon>Arachnida</taxon>
        <taxon>Araneae</taxon>
        <taxon>Araneomorphae</taxon>
        <taxon>Entelegynae</taxon>
        <taxon>Araneoidea</taxon>
        <taxon>Nephilidae</taxon>
        <taxon>Trichonephila</taxon>
        <taxon>Trichonephila inaurata</taxon>
    </lineage>
</organism>
<name>A0A8X7CRG8_9ARAC</name>
<dbReference type="AlphaFoldDB" id="A0A8X7CRG8"/>